<accession>A0ABU3EI77</accession>
<reference evidence="4" key="1">
    <citation type="submission" date="2023-07" db="EMBL/GenBank/DDBJ databases">
        <title>Characterization of two Paracoccaceae strains isolated from Phycosphere and proposal of Xinfangfangia lacusdiani sp. nov.</title>
        <authorList>
            <person name="Deng Y."/>
            <person name="Zhang Y.Q."/>
        </authorList>
    </citation>
    <scope>NUCLEOTIDE SEQUENCE [LARGE SCALE GENOMIC DNA]</scope>
    <source>
        <strain evidence="4">CPCC 101403</strain>
    </source>
</reference>
<sequence>MTNGMKTGIIGLGHRIAAILPFLRDNCPDLDLVAVADPGPGHDARLAEADPAHRYADPVEMLARHRFDLLLIGSPNHLHMQHLRLALASDTPHIFAEKPVVISLDETLELARLLRAHDGVGRIAVGMVLRYSALYRALRAAAAQIGEVMSIEASEHIAPYHGSFFMRDWRRDSTLSGGFMLEKCCHDLDLYQGAAGARAARVASFGGRKKYLPAQRPAGRPDYLKVMSPRWGGTADAYSGQGDLIDYQTALVEYQNGASLAFHTNLNTPDEFRRFAVIGTQGMAEGDFIRNYFKLTRAEDGAVLIDDRDIGTAGDMKHHYGADAAMARDLAAHWRGELPSLPLTVTDALEAGATALAMDRARTEGRVFDLAPFWARFDEALTGRAAA</sequence>
<dbReference type="Proteomes" id="UP001251085">
    <property type="component" value="Unassembled WGS sequence"/>
</dbReference>
<protein>
    <submittedName>
        <fullName evidence="3">Gfo/Idh/MocA family oxidoreductase</fullName>
    </submittedName>
</protein>
<dbReference type="SUPFAM" id="SSF51735">
    <property type="entry name" value="NAD(P)-binding Rossmann-fold domains"/>
    <property type="match status" value="1"/>
</dbReference>
<dbReference type="SUPFAM" id="SSF55347">
    <property type="entry name" value="Glyceraldehyde-3-phosphate dehydrogenase-like, C-terminal domain"/>
    <property type="match status" value="1"/>
</dbReference>
<proteinExistence type="predicted"/>
<dbReference type="Pfam" id="PF22725">
    <property type="entry name" value="GFO_IDH_MocA_C3"/>
    <property type="match status" value="1"/>
</dbReference>
<gene>
    <name evidence="3" type="ORF">RM190_18905</name>
</gene>
<dbReference type="EMBL" id="JAVRQI010000016">
    <property type="protein sequence ID" value="MDT1063938.1"/>
    <property type="molecule type" value="Genomic_DNA"/>
</dbReference>
<dbReference type="Pfam" id="PF01408">
    <property type="entry name" value="GFO_IDH_MocA"/>
    <property type="match status" value="1"/>
</dbReference>
<dbReference type="PANTHER" id="PTHR43377">
    <property type="entry name" value="BILIVERDIN REDUCTASE A"/>
    <property type="match status" value="1"/>
</dbReference>
<organism evidence="3 4">
    <name type="scientific">Paracoccus broussonetiae</name>
    <dbReference type="NCBI Taxonomy" id="3075834"/>
    <lineage>
        <taxon>Bacteria</taxon>
        <taxon>Pseudomonadati</taxon>
        <taxon>Pseudomonadota</taxon>
        <taxon>Alphaproteobacteria</taxon>
        <taxon>Rhodobacterales</taxon>
        <taxon>Paracoccaceae</taxon>
        <taxon>Paracoccus</taxon>
    </lineage>
</organism>
<evidence type="ECO:0000313" key="4">
    <source>
        <dbReference type="Proteomes" id="UP001251085"/>
    </source>
</evidence>
<feature type="domain" description="Gfo/Idh/MocA-like oxidoreductase N-terminal" evidence="1">
    <location>
        <begin position="6"/>
        <end position="118"/>
    </location>
</feature>
<dbReference type="PANTHER" id="PTHR43377:SF2">
    <property type="entry name" value="BINDING ROSSMANN FOLD OXIDOREDUCTASE, PUTATIVE (AFU_ORTHOLOGUE AFUA_4G00560)-RELATED"/>
    <property type="match status" value="1"/>
</dbReference>
<dbReference type="InterPro" id="IPR000683">
    <property type="entry name" value="Gfo/Idh/MocA-like_OxRdtase_N"/>
</dbReference>
<evidence type="ECO:0000259" key="2">
    <source>
        <dbReference type="Pfam" id="PF22725"/>
    </source>
</evidence>
<name>A0ABU3EI77_9RHOB</name>
<dbReference type="InterPro" id="IPR055170">
    <property type="entry name" value="GFO_IDH_MocA-like_dom"/>
</dbReference>
<dbReference type="Gene3D" id="3.40.50.720">
    <property type="entry name" value="NAD(P)-binding Rossmann-like Domain"/>
    <property type="match status" value="1"/>
</dbReference>
<dbReference type="RefSeq" id="WP_311761025.1">
    <property type="nucleotide sequence ID" value="NZ_JAVRQI010000016.1"/>
</dbReference>
<dbReference type="Gene3D" id="3.30.360.10">
    <property type="entry name" value="Dihydrodipicolinate Reductase, domain 2"/>
    <property type="match status" value="1"/>
</dbReference>
<dbReference type="InterPro" id="IPR051450">
    <property type="entry name" value="Gfo/Idh/MocA_Oxidoreductases"/>
</dbReference>
<evidence type="ECO:0000259" key="1">
    <source>
        <dbReference type="Pfam" id="PF01408"/>
    </source>
</evidence>
<feature type="domain" description="GFO/IDH/MocA-like oxidoreductase" evidence="2">
    <location>
        <begin position="142"/>
        <end position="284"/>
    </location>
</feature>
<evidence type="ECO:0000313" key="3">
    <source>
        <dbReference type="EMBL" id="MDT1063938.1"/>
    </source>
</evidence>
<comment type="caution">
    <text evidence="3">The sequence shown here is derived from an EMBL/GenBank/DDBJ whole genome shotgun (WGS) entry which is preliminary data.</text>
</comment>
<keyword evidence="4" id="KW-1185">Reference proteome</keyword>
<dbReference type="InterPro" id="IPR036291">
    <property type="entry name" value="NAD(P)-bd_dom_sf"/>
</dbReference>